<dbReference type="GO" id="GO:0015413">
    <property type="term" value="F:ABC-type nickel transporter activity"/>
    <property type="evidence" value="ECO:0007669"/>
    <property type="project" value="UniProtKB-EC"/>
</dbReference>
<keyword evidence="3" id="KW-1003">Cell membrane</keyword>
<reference evidence="14 15" key="1">
    <citation type="journal article" date="2019" name="Int. J. Syst. Evol. Microbiol.">
        <title>The Global Catalogue of Microorganisms (GCM) 10K type strain sequencing project: providing services to taxonomists for standard genome sequencing and annotation.</title>
        <authorList>
            <consortium name="The Broad Institute Genomics Platform"/>
            <consortium name="The Broad Institute Genome Sequencing Center for Infectious Disease"/>
            <person name="Wu L."/>
            <person name="Ma J."/>
        </authorList>
    </citation>
    <scope>NUCLEOTIDE SEQUENCE [LARGE SCALE GENOMIC DNA]</scope>
    <source>
        <strain evidence="14 15">DSM 29988</strain>
    </source>
</reference>
<dbReference type="PANTHER" id="PTHR43297">
    <property type="entry name" value="OLIGOPEPTIDE TRANSPORT ATP-BINDING PROTEIN APPD"/>
    <property type="match status" value="1"/>
</dbReference>
<dbReference type="EC" id="7.2.2.11" evidence="10"/>
<evidence type="ECO:0000256" key="9">
    <source>
        <dbReference type="ARBA" id="ARBA00038669"/>
    </source>
</evidence>
<keyword evidence="8" id="KW-0472">Membrane</keyword>
<keyword evidence="5 14" id="KW-0067">ATP-binding</keyword>
<comment type="subcellular location">
    <subcellularLocation>
        <location evidence="1">Cell membrane</location>
        <topology evidence="1">Peripheral membrane protein</topology>
    </subcellularLocation>
</comment>
<dbReference type="InterPro" id="IPR027417">
    <property type="entry name" value="P-loop_NTPase"/>
</dbReference>
<dbReference type="SMART" id="SM00382">
    <property type="entry name" value="AAA"/>
    <property type="match status" value="2"/>
</dbReference>
<dbReference type="InterPro" id="IPR013563">
    <property type="entry name" value="Oligopep_ABC_C"/>
</dbReference>
<dbReference type="InterPro" id="IPR003439">
    <property type="entry name" value="ABC_transporter-like_ATP-bd"/>
</dbReference>
<name>A0ABD5ZJJ9_9EURY</name>
<dbReference type="PANTHER" id="PTHR43297:SF13">
    <property type="entry name" value="NICKEL ABC TRANSPORTER, ATP-BINDING PROTEIN"/>
    <property type="match status" value="1"/>
</dbReference>
<evidence type="ECO:0000256" key="11">
    <source>
        <dbReference type="ARBA" id="ARBA00044143"/>
    </source>
</evidence>
<dbReference type="NCBIfam" id="NF008453">
    <property type="entry name" value="PRK11308.1"/>
    <property type="match status" value="2"/>
</dbReference>
<organism evidence="14 15">
    <name type="scientific">Haloferax namakaokahaiae</name>
    <dbReference type="NCBI Taxonomy" id="1748331"/>
    <lineage>
        <taxon>Archaea</taxon>
        <taxon>Methanobacteriati</taxon>
        <taxon>Methanobacteriota</taxon>
        <taxon>Stenosarchaea group</taxon>
        <taxon>Halobacteria</taxon>
        <taxon>Halobacteriales</taxon>
        <taxon>Haloferacaceae</taxon>
        <taxon>Haloferax</taxon>
    </lineage>
</organism>
<feature type="domain" description="ABC transporter" evidence="13">
    <location>
        <begin position="18"/>
        <end position="268"/>
    </location>
</feature>
<keyword evidence="2" id="KW-0813">Transport</keyword>
<accession>A0ABD5ZJJ9</accession>
<dbReference type="RefSeq" id="WP_390226016.1">
    <property type="nucleotide sequence ID" value="NZ_JBHTAA010000015.1"/>
</dbReference>
<comment type="catalytic activity">
    <reaction evidence="12">
        <text>Ni(2+)(out) + ATP + H2O = Ni(2+)(in) + ADP + phosphate + H(+)</text>
        <dbReference type="Rhea" id="RHEA:15557"/>
        <dbReference type="ChEBI" id="CHEBI:15377"/>
        <dbReference type="ChEBI" id="CHEBI:15378"/>
        <dbReference type="ChEBI" id="CHEBI:30616"/>
        <dbReference type="ChEBI" id="CHEBI:43474"/>
        <dbReference type="ChEBI" id="CHEBI:49786"/>
        <dbReference type="ChEBI" id="CHEBI:456216"/>
        <dbReference type="EC" id="7.2.2.11"/>
    </reaction>
    <physiologicalReaction direction="left-to-right" evidence="12">
        <dbReference type="Rhea" id="RHEA:15558"/>
    </physiologicalReaction>
</comment>
<dbReference type="Gene3D" id="3.40.50.300">
    <property type="entry name" value="P-loop containing nucleotide triphosphate hydrolases"/>
    <property type="match status" value="2"/>
</dbReference>
<keyword evidence="7" id="KW-0406">Ion transport</keyword>
<dbReference type="CDD" id="cd03257">
    <property type="entry name" value="ABC_NikE_OppD_transporters"/>
    <property type="match status" value="2"/>
</dbReference>
<comment type="subunit">
    <text evidence="9">The complex is composed of two ATP-binding proteins (NikD and NikE), two transmembrane proteins (NikB and NikC) and a solute-binding protein (NikA).</text>
</comment>
<dbReference type="FunFam" id="3.40.50.300:FF:000016">
    <property type="entry name" value="Oligopeptide ABC transporter ATP-binding component"/>
    <property type="match status" value="2"/>
</dbReference>
<dbReference type="AlphaFoldDB" id="A0ABD5ZJJ9"/>
<proteinExistence type="predicted"/>
<dbReference type="Pfam" id="PF00005">
    <property type="entry name" value="ABC_tran"/>
    <property type="match status" value="2"/>
</dbReference>
<evidence type="ECO:0000256" key="2">
    <source>
        <dbReference type="ARBA" id="ARBA00022448"/>
    </source>
</evidence>
<dbReference type="PROSITE" id="PS50893">
    <property type="entry name" value="ABC_TRANSPORTER_2"/>
    <property type="match status" value="2"/>
</dbReference>
<dbReference type="Proteomes" id="UP001596481">
    <property type="component" value="Unassembled WGS sequence"/>
</dbReference>
<keyword evidence="6" id="KW-1278">Translocase</keyword>
<dbReference type="GO" id="GO:0005886">
    <property type="term" value="C:plasma membrane"/>
    <property type="evidence" value="ECO:0007669"/>
    <property type="project" value="UniProtKB-SubCell"/>
</dbReference>
<dbReference type="PROSITE" id="PS00211">
    <property type="entry name" value="ABC_TRANSPORTER_1"/>
    <property type="match status" value="1"/>
</dbReference>
<protein>
    <recommendedName>
        <fullName evidence="11">Nickel import system ATP-binding protein NikD</fullName>
        <ecNumber evidence="10">7.2.2.11</ecNumber>
    </recommendedName>
</protein>
<evidence type="ECO:0000313" key="15">
    <source>
        <dbReference type="Proteomes" id="UP001596481"/>
    </source>
</evidence>
<dbReference type="GO" id="GO:0005524">
    <property type="term" value="F:ATP binding"/>
    <property type="evidence" value="ECO:0007669"/>
    <property type="project" value="UniProtKB-KW"/>
</dbReference>
<evidence type="ECO:0000256" key="1">
    <source>
        <dbReference type="ARBA" id="ARBA00004202"/>
    </source>
</evidence>
<dbReference type="InterPro" id="IPR017871">
    <property type="entry name" value="ABC_transporter-like_CS"/>
</dbReference>
<dbReference type="NCBIfam" id="NF007739">
    <property type="entry name" value="PRK10419.1"/>
    <property type="match status" value="2"/>
</dbReference>
<dbReference type="InterPro" id="IPR050388">
    <property type="entry name" value="ABC_Ni/Peptide_Import"/>
</dbReference>
<gene>
    <name evidence="14" type="ORF">ACFQJC_17855</name>
</gene>
<evidence type="ECO:0000256" key="3">
    <source>
        <dbReference type="ARBA" id="ARBA00022475"/>
    </source>
</evidence>
<evidence type="ECO:0000313" key="14">
    <source>
        <dbReference type="EMBL" id="MFC7205379.1"/>
    </source>
</evidence>
<feature type="domain" description="ABC transporter" evidence="13">
    <location>
        <begin position="362"/>
        <end position="625"/>
    </location>
</feature>
<dbReference type="Pfam" id="PF08352">
    <property type="entry name" value="oligo_HPY"/>
    <property type="match status" value="2"/>
</dbReference>
<keyword evidence="4" id="KW-0547">Nucleotide-binding</keyword>
<sequence>MSTNTTTVESNGESGALLQVRNLKTEFRTEAGSVVASNEVSFSLDRGETMGLVGESGAGKSVTARSIMRLIDSPGRISGGQIVFDGEDLMQKSEAEMRDIRGNRIAMIPQDPMSSLNPVMTVGEQIIETIRRHQDVTKAEARTLAIESMDEVGIPDAAERIDDYPHEFSGGMRQRVLVAIGFSCEPDLIIADEPTTALDVTTQAKILDLLNEMQEREGTAVLMITHNLGVVAQTCDHVGVMYAGNLVETAELHDLFDRPRHPYTRALIDSIPEVGTEYDELPTLDGAMPDLLDLPSGCNFAPRCPHATEACRTGGNPALESVGGDSSRAACIHAEELDLSESTVGKSSGGRNEIDRSGDPLFEVNNLKKYFSAGEGIFGNIRFSREGGGLPSIERRYVKAVDDVSFDVYPGETVGLVGESGCGKSTVARTALRLLEPTEGEVYFEGQPLHELGSSEVRSLRREMQMIFQDPSSSLNPRKTVGQIVGRAMEKHDIASGEEKRRRVRDLLERVGLSGQAASKYPHEFSGGQQQRVAIAHALAVEPKLIICDEPVSALDVSVQAQILNLLNEIQTQENISFLFISHNIGVIRHICDRVAVMYLGKIVEFGSIDQVFSAPFHPYTESLLSAVPHANPNRKTDRILLEGSVPSPINPPSGCPFQTRCPKKIGEECETKVPQLEAMGEDGHAISCHLSESEMSERESFIAPSASD</sequence>
<keyword evidence="15" id="KW-1185">Reference proteome</keyword>
<evidence type="ECO:0000256" key="8">
    <source>
        <dbReference type="ARBA" id="ARBA00023136"/>
    </source>
</evidence>
<dbReference type="EMBL" id="JBHTAA010000015">
    <property type="protein sequence ID" value="MFC7205379.1"/>
    <property type="molecule type" value="Genomic_DNA"/>
</dbReference>
<evidence type="ECO:0000256" key="12">
    <source>
        <dbReference type="ARBA" id="ARBA00048610"/>
    </source>
</evidence>
<evidence type="ECO:0000256" key="6">
    <source>
        <dbReference type="ARBA" id="ARBA00022967"/>
    </source>
</evidence>
<dbReference type="InterPro" id="IPR003593">
    <property type="entry name" value="AAA+_ATPase"/>
</dbReference>
<dbReference type="SUPFAM" id="SSF52540">
    <property type="entry name" value="P-loop containing nucleoside triphosphate hydrolases"/>
    <property type="match status" value="2"/>
</dbReference>
<evidence type="ECO:0000256" key="5">
    <source>
        <dbReference type="ARBA" id="ARBA00022840"/>
    </source>
</evidence>
<comment type="caution">
    <text evidence="14">The sequence shown here is derived from an EMBL/GenBank/DDBJ whole genome shotgun (WGS) entry which is preliminary data.</text>
</comment>
<evidence type="ECO:0000259" key="13">
    <source>
        <dbReference type="PROSITE" id="PS50893"/>
    </source>
</evidence>
<dbReference type="NCBIfam" id="TIGR01727">
    <property type="entry name" value="oligo_HPY"/>
    <property type="match status" value="2"/>
</dbReference>
<evidence type="ECO:0000256" key="4">
    <source>
        <dbReference type="ARBA" id="ARBA00022741"/>
    </source>
</evidence>
<evidence type="ECO:0000256" key="10">
    <source>
        <dbReference type="ARBA" id="ARBA00039098"/>
    </source>
</evidence>
<evidence type="ECO:0000256" key="7">
    <source>
        <dbReference type="ARBA" id="ARBA00023065"/>
    </source>
</evidence>